<evidence type="ECO:0000256" key="4">
    <source>
        <dbReference type="ARBA" id="ARBA00023136"/>
    </source>
</evidence>
<protein>
    <recommendedName>
        <fullName evidence="5">Receptor ligand binding region domain-containing protein</fullName>
    </recommendedName>
</protein>
<evidence type="ECO:0000313" key="6">
    <source>
        <dbReference type="EMBL" id="KAH7934432.1"/>
    </source>
</evidence>
<dbReference type="InterPro" id="IPR001828">
    <property type="entry name" value="ANF_lig-bd_rcpt"/>
</dbReference>
<evidence type="ECO:0000259" key="5">
    <source>
        <dbReference type="Pfam" id="PF01094"/>
    </source>
</evidence>
<reference evidence="6" key="2">
    <citation type="submission" date="2021-09" db="EMBL/GenBank/DDBJ databases">
        <authorList>
            <person name="Jia N."/>
            <person name="Wang J."/>
            <person name="Shi W."/>
            <person name="Du L."/>
            <person name="Sun Y."/>
            <person name="Zhan W."/>
            <person name="Jiang J."/>
            <person name="Wang Q."/>
            <person name="Zhang B."/>
            <person name="Ji P."/>
            <person name="Sakyi L.B."/>
            <person name="Cui X."/>
            <person name="Yuan T."/>
            <person name="Jiang B."/>
            <person name="Yang W."/>
            <person name="Lam T.T.-Y."/>
            <person name="Chang Q."/>
            <person name="Ding S."/>
            <person name="Wang X."/>
            <person name="Zhu J."/>
            <person name="Ruan X."/>
            <person name="Zhao L."/>
            <person name="Wei J."/>
            <person name="Que T."/>
            <person name="Du C."/>
            <person name="Cheng J."/>
            <person name="Dai P."/>
            <person name="Han X."/>
            <person name="Huang E."/>
            <person name="Gao Y."/>
            <person name="Liu J."/>
            <person name="Shao H."/>
            <person name="Ye R."/>
            <person name="Li L."/>
            <person name="Wei W."/>
            <person name="Wang X."/>
            <person name="Wang C."/>
            <person name="Huo Q."/>
            <person name="Li W."/>
            <person name="Guo W."/>
            <person name="Chen H."/>
            <person name="Chen S."/>
            <person name="Zhou L."/>
            <person name="Zhou L."/>
            <person name="Ni X."/>
            <person name="Tian J."/>
            <person name="Zhou Y."/>
            <person name="Sheng Y."/>
            <person name="Liu T."/>
            <person name="Pan Y."/>
            <person name="Xia L."/>
            <person name="Li J."/>
            <person name="Zhao F."/>
            <person name="Cao W."/>
        </authorList>
    </citation>
    <scope>NUCLEOTIDE SEQUENCE</scope>
    <source>
        <strain evidence="6">Rmic-2018</strain>
        <tissue evidence="6">Larvae</tissue>
    </source>
</reference>
<dbReference type="SUPFAM" id="SSF53822">
    <property type="entry name" value="Periplasmic binding protein-like I"/>
    <property type="match status" value="1"/>
</dbReference>
<evidence type="ECO:0000256" key="2">
    <source>
        <dbReference type="ARBA" id="ARBA00022692"/>
    </source>
</evidence>
<feature type="domain" description="Receptor ligand binding region" evidence="5">
    <location>
        <begin position="99"/>
        <end position="250"/>
    </location>
</feature>
<dbReference type="EMBL" id="JABSTU010006469">
    <property type="protein sequence ID" value="KAH7934432.1"/>
    <property type="molecule type" value="Genomic_DNA"/>
</dbReference>
<dbReference type="GO" id="GO:0016020">
    <property type="term" value="C:membrane"/>
    <property type="evidence" value="ECO:0007669"/>
    <property type="project" value="UniProtKB-SubCell"/>
</dbReference>
<keyword evidence="7" id="KW-1185">Reference proteome</keyword>
<comment type="caution">
    <text evidence="6">The sequence shown here is derived from an EMBL/GenBank/DDBJ whole genome shotgun (WGS) entry which is preliminary data.</text>
</comment>
<dbReference type="AlphaFoldDB" id="A0A9J6CVL1"/>
<dbReference type="InterPro" id="IPR028082">
    <property type="entry name" value="Peripla_BP_I"/>
</dbReference>
<dbReference type="VEuPathDB" id="VectorBase:LOC119173709"/>
<evidence type="ECO:0000256" key="3">
    <source>
        <dbReference type="ARBA" id="ARBA00022989"/>
    </source>
</evidence>
<reference evidence="6" key="1">
    <citation type="journal article" date="2020" name="Cell">
        <title>Large-Scale Comparative Analyses of Tick Genomes Elucidate Their Genetic Diversity and Vector Capacities.</title>
        <authorList>
            <consortium name="Tick Genome and Microbiome Consortium (TIGMIC)"/>
            <person name="Jia N."/>
            <person name="Wang J."/>
            <person name="Shi W."/>
            <person name="Du L."/>
            <person name="Sun Y."/>
            <person name="Zhan W."/>
            <person name="Jiang J.F."/>
            <person name="Wang Q."/>
            <person name="Zhang B."/>
            <person name="Ji P."/>
            <person name="Bell-Sakyi L."/>
            <person name="Cui X.M."/>
            <person name="Yuan T.T."/>
            <person name="Jiang B.G."/>
            <person name="Yang W.F."/>
            <person name="Lam T.T."/>
            <person name="Chang Q.C."/>
            <person name="Ding S.J."/>
            <person name="Wang X.J."/>
            <person name="Zhu J.G."/>
            <person name="Ruan X.D."/>
            <person name="Zhao L."/>
            <person name="Wei J.T."/>
            <person name="Ye R.Z."/>
            <person name="Que T.C."/>
            <person name="Du C.H."/>
            <person name="Zhou Y.H."/>
            <person name="Cheng J.X."/>
            <person name="Dai P.F."/>
            <person name="Guo W.B."/>
            <person name="Han X.H."/>
            <person name="Huang E.J."/>
            <person name="Li L.F."/>
            <person name="Wei W."/>
            <person name="Gao Y.C."/>
            <person name="Liu J.Z."/>
            <person name="Shao H.Z."/>
            <person name="Wang X."/>
            <person name="Wang C.C."/>
            <person name="Yang T.C."/>
            <person name="Huo Q.B."/>
            <person name="Li W."/>
            <person name="Chen H.Y."/>
            <person name="Chen S.E."/>
            <person name="Zhou L.G."/>
            <person name="Ni X.B."/>
            <person name="Tian J.H."/>
            <person name="Sheng Y."/>
            <person name="Liu T."/>
            <person name="Pan Y.S."/>
            <person name="Xia L.Y."/>
            <person name="Li J."/>
            <person name="Zhao F."/>
            <person name="Cao W.C."/>
        </authorList>
    </citation>
    <scope>NUCLEOTIDE SEQUENCE</scope>
    <source>
        <strain evidence="6">Rmic-2018</strain>
    </source>
</reference>
<sequence>MVFSGLPLIKAMNVFMRSRPSAKGKFEMFMGSLECVVYDQSWSSEEAKQLSQALDRANINASDVGEELRQHGESTQARPRTPHLSLAGVRLEPEDIFRSSKKVCGLLEQGVLAVLGSQEAETALLVHHACARHQVPHVYLHRQEGQEHALPMDTLSLTVTPPADELSRALCDLVKAQGWKYFTLIYERPDALVRLRGLLQLHRPGGQPSIVSLRPLEEKADPRRVLREVAKAGENNIVLDLTTHRFADVLRHVRIAVIFS</sequence>
<organism evidence="6 7">
    <name type="scientific">Rhipicephalus microplus</name>
    <name type="common">Cattle tick</name>
    <name type="synonym">Boophilus microplus</name>
    <dbReference type="NCBI Taxonomy" id="6941"/>
    <lineage>
        <taxon>Eukaryota</taxon>
        <taxon>Metazoa</taxon>
        <taxon>Ecdysozoa</taxon>
        <taxon>Arthropoda</taxon>
        <taxon>Chelicerata</taxon>
        <taxon>Arachnida</taxon>
        <taxon>Acari</taxon>
        <taxon>Parasitiformes</taxon>
        <taxon>Ixodida</taxon>
        <taxon>Ixodoidea</taxon>
        <taxon>Ixodidae</taxon>
        <taxon>Rhipicephalinae</taxon>
        <taxon>Rhipicephalus</taxon>
        <taxon>Boophilus</taxon>
    </lineage>
</organism>
<proteinExistence type="predicted"/>
<dbReference type="Gene3D" id="3.40.50.2300">
    <property type="match status" value="2"/>
</dbReference>
<keyword evidence="3" id="KW-1133">Transmembrane helix</keyword>
<comment type="subcellular location">
    <subcellularLocation>
        <location evidence="1">Membrane</location>
    </subcellularLocation>
</comment>
<evidence type="ECO:0000256" key="1">
    <source>
        <dbReference type="ARBA" id="ARBA00004370"/>
    </source>
</evidence>
<keyword evidence="2" id="KW-0812">Transmembrane</keyword>
<accession>A0A9J6CVL1</accession>
<name>A0A9J6CVL1_RHIMP</name>
<dbReference type="Pfam" id="PF01094">
    <property type="entry name" value="ANF_receptor"/>
    <property type="match status" value="1"/>
</dbReference>
<dbReference type="Proteomes" id="UP000821866">
    <property type="component" value="Unassembled WGS sequence"/>
</dbReference>
<gene>
    <name evidence="6" type="ORF">HPB51_029194</name>
</gene>
<evidence type="ECO:0000313" key="7">
    <source>
        <dbReference type="Proteomes" id="UP000821866"/>
    </source>
</evidence>
<keyword evidence="4" id="KW-0472">Membrane</keyword>